<evidence type="ECO:0000256" key="3">
    <source>
        <dbReference type="ARBA" id="ARBA00022475"/>
    </source>
</evidence>
<evidence type="ECO:0000313" key="10">
    <source>
        <dbReference type="Proteomes" id="UP000254100"/>
    </source>
</evidence>
<sequence>MKKFILLTFIFLIILSGCNLNTQKNSPNHKNEKQTIKIGYLPITHSANLMMTKEIQQNRENAHYNLKLVRFNNWPDLMDALNSGKIDGASTLIELAMKSKQKGSDIKAVALGHHEGNVVMGKKGEDLSDFHEHETYHFGIPHRYSTHYLLLDEMRQQLKLSSDTFSYHEMPPAEMPAALNEGSISGYSVAEPFGALGEKLGSGHTLLHGSDIIPDAYCCVLVLRSDLINQHQTVTQDFMSDYKKAGFQMADKAKSLDVMDKYFKQDRKVLSQSAEWTSYGNLTIDKKGYNKIKKLVDEKKLFKAPTYKDFVDPTLYKER</sequence>
<dbReference type="InterPro" id="IPR044527">
    <property type="entry name" value="NrtA/CpmA_ABC-bd_dom"/>
</dbReference>
<dbReference type="GO" id="GO:0016787">
    <property type="term" value="F:hydrolase activity"/>
    <property type="evidence" value="ECO:0007669"/>
    <property type="project" value="UniProtKB-KW"/>
</dbReference>
<dbReference type="PROSITE" id="PS51257">
    <property type="entry name" value="PROKAR_LIPOPROTEIN"/>
    <property type="match status" value="1"/>
</dbReference>
<evidence type="ECO:0000313" key="8">
    <source>
        <dbReference type="EMBL" id="SUM56417.1"/>
    </source>
</evidence>
<comment type="subcellular location">
    <subcellularLocation>
        <location evidence="1">Cell inner membrane</location>
    </subcellularLocation>
</comment>
<dbReference type="Proteomes" id="UP000254100">
    <property type="component" value="Unassembled WGS sequence"/>
</dbReference>
<keyword evidence="3" id="KW-1003">Cell membrane</keyword>
<dbReference type="OrthoDB" id="570524at2"/>
<dbReference type="Pfam" id="PF13379">
    <property type="entry name" value="NMT1_2"/>
    <property type="match status" value="1"/>
</dbReference>
<dbReference type="STRING" id="569857.TP70_08005"/>
<keyword evidence="6" id="KW-0732">Signal</keyword>
<protein>
    <submittedName>
        <fullName evidence="7">Nitrate ABC transporter substrate-binding protein</fullName>
    </submittedName>
    <submittedName>
        <fullName evidence="8">Nitrate/sulfonate/bicarbinate ABC transporter periplasmic protein</fullName>
        <ecNumber evidence="8">3.6.3.-</ecNumber>
    </submittedName>
</protein>
<name>A0A0D6XPR0_9STAP</name>
<keyword evidence="5" id="KW-0472">Membrane</keyword>
<dbReference type="EMBL" id="UHDT01000001">
    <property type="protein sequence ID" value="SUM56417.1"/>
    <property type="molecule type" value="Genomic_DNA"/>
</dbReference>
<gene>
    <name evidence="8" type="primary">cmpC</name>
    <name evidence="8" type="ORF">NCTC13832_00046</name>
    <name evidence="7" type="ORF">TP70_08005</name>
</gene>
<keyword evidence="4" id="KW-0997">Cell inner membrane</keyword>
<feature type="signal peptide" evidence="6">
    <location>
        <begin position="1"/>
        <end position="21"/>
    </location>
</feature>
<dbReference type="PANTHER" id="PTHR30024">
    <property type="entry name" value="ALIPHATIC SULFONATES-BINDING PROTEIN-RELATED"/>
    <property type="match status" value="1"/>
</dbReference>
<keyword evidence="8" id="KW-0378">Hydrolase</keyword>
<evidence type="ECO:0000256" key="4">
    <source>
        <dbReference type="ARBA" id="ARBA00022519"/>
    </source>
</evidence>
<dbReference type="EC" id="3.6.3.-" evidence="8"/>
<evidence type="ECO:0000256" key="5">
    <source>
        <dbReference type="ARBA" id="ARBA00023136"/>
    </source>
</evidence>
<evidence type="ECO:0000313" key="9">
    <source>
        <dbReference type="Proteomes" id="UP000032366"/>
    </source>
</evidence>
<reference evidence="8 10" key="2">
    <citation type="submission" date="2018-06" db="EMBL/GenBank/DDBJ databases">
        <authorList>
            <consortium name="Pathogen Informatics"/>
            <person name="Doyle S."/>
        </authorList>
    </citation>
    <scope>NUCLEOTIDE SEQUENCE [LARGE SCALE GENOMIC DNA]</scope>
    <source>
        <strain evidence="8 10">NCTC13832</strain>
    </source>
</reference>
<evidence type="ECO:0000256" key="6">
    <source>
        <dbReference type="SAM" id="SignalP"/>
    </source>
</evidence>
<dbReference type="AlphaFoldDB" id="A0A0D6XPR0"/>
<dbReference type="Gene3D" id="3.40.190.10">
    <property type="entry name" value="Periplasmic binding protein-like II"/>
    <property type="match status" value="2"/>
</dbReference>
<accession>A0A0D6XPR0</accession>
<dbReference type="Proteomes" id="UP000032366">
    <property type="component" value="Unassembled WGS sequence"/>
</dbReference>
<dbReference type="PANTHER" id="PTHR30024:SF43">
    <property type="entry name" value="BLL4572 PROTEIN"/>
    <property type="match status" value="1"/>
</dbReference>
<dbReference type="SUPFAM" id="SSF53850">
    <property type="entry name" value="Periplasmic binding protein-like II"/>
    <property type="match status" value="1"/>
</dbReference>
<dbReference type="RefSeq" id="WP_044360843.1">
    <property type="nucleotide sequence ID" value="NZ_JXWY01000045.1"/>
</dbReference>
<dbReference type="GO" id="GO:0005886">
    <property type="term" value="C:plasma membrane"/>
    <property type="evidence" value="ECO:0007669"/>
    <property type="project" value="UniProtKB-SubCell"/>
</dbReference>
<evidence type="ECO:0000313" key="7">
    <source>
        <dbReference type="EMBL" id="KIX90385.1"/>
    </source>
</evidence>
<proteinExistence type="predicted"/>
<evidence type="ECO:0000256" key="2">
    <source>
        <dbReference type="ARBA" id="ARBA00022448"/>
    </source>
</evidence>
<dbReference type="CDD" id="cd13553">
    <property type="entry name" value="PBP2_NrtA_CpmA_like"/>
    <property type="match status" value="1"/>
</dbReference>
<feature type="chain" id="PRO_5043119635" evidence="6">
    <location>
        <begin position="22"/>
        <end position="319"/>
    </location>
</feature>
<reference evidence="7 9" key="1">
    <citation type="submission" date="2015-01" db="EMBL/GenBank/DDBJ databases">
        <authorList>
            <person name="Guo J."/>
        </authorList>
    </citation>
    <scope>NUCLEOTIDE SEQUENCE [LARGE SCALE GENOMIC DNA]</scope>
    <source>
        <strain evidence="7 9">DSM 22147</strain>
    </source>
</reference>
<organism evidence="8 10">
    <name type="scientific">Staphylococcus microti</name>
    <dbReference type="NCBI Taxonomy" id="569857"/>
    <lineage>
        <taxon>Bacteria</taxon>
        <taxon>Bacillati</taxon>
        <taxon>Bacillota</taxon>
        <taxon>Bacilli</taxon>
        <taxon>Bacillales</taxon>
        <taxon>Staphylococcaceae</taxon>
        <taxon>Staphylococcus</taxon>
    </lineage>
</organism>
<keyword evidence="2" id="KW-0813">Transport</keyword>
<keyword evidence="9" id="KW-1185">Reference proteome</keyword>
<dbReference type="EMBL" id="JXWY01000045">
    <property type="protein sequence ID" value="KIX90385.1"/>
    <property type="molecule type" value="Genomic_DNA"/>
</dbReference>
<evidence type="ECO:0000256" key="1">
    <source>
        <dbReference type="ARBA" id="ARBA00004533"/>
    </source>
</evidence>